<dbReference type="InterPro" id="IPR040219">
    <property type="entry name" value="KIAA1143-like"/>
</dbReference>
<dbReference type="PANTHER" id="PTHR31195">
    <property type="entry name" value="GEO02494P1"/>
    <property type="match status" value="1"/>
</dbReference>
<feature type="domain" description="DUF4604" evidence="2">
    <location>
        <begin position="83"/>
        <end position="210"/>
    </location>
</feature>
<organism evidence="3 4">
    <name type="scientific">Heterorhabditis bacteriophora</name>
    <name type="common">Entomopathogenic nematode worm</name>
    <dbReference type="NCBI Taxonomy" id="37862"/>
    <lineage>
        <taxon>Eukaryota</taxon>
        <taxon>Metazoa</taxon>
        <taxon>Ecdysozoa</taxon>
        <taxon>Nematoda</taxon>
        <taxon>Chromadorea</taxon>
        <taxon>Rhabditida</taxon>
        <taxon>Rhabditina</taxon>
        <taxon>Rhabditomorpha</taxon>
        <taxon>Strongyloidea</taxon>
        <taxon>Heterorhabditidae</taxon>
        <taxon>Heterorhabditis</taxon>
    </lineage>
</organism>
<feature type="compositionally biased region" description="Basic and acidic residues" evidence="1">
    <location>
        <begin position="102"/>
        <end position="112"/>
    </location>
</feature>
<evidence type="ECO:0000313" key="4">
    <source>
        <dbReference type="WBParaSite" id="Hba_17067"/>
    </source>
</evidence>
<proteinExistence type="predicted"/>
<keyword evidence="3" id="KW-1185">Reference proteome</keyword>
<feature type="region of interest" description="Disordered" evidence="1">
    <location>
        <begin position="100"/>
        <end position="216"/>
    </location>
</feature>
<protein>
    <submittedName>
        <fullName evidence="4">DUF4604 domain-containing protein</fullName>
    </submittedName>
</protein>
<evidence type="ECO:0000259" key="2">
    <source>
        <dbReference type="Pfam" id="PF15377"/>
    </source>
</evidence>
<dbReference type="PANTHER" id="PTHR31195:SF2">
    <property type="entry name" value="GEO02494P1"/>
    <property type="match status" value="1"/>
</dbReference>
<evidence type="ECO:0000256" key="1">
    <source>
        <dbReference type="SAM" id="MobiDB-lite"/>
    </source>
</evidence>
<evidence type="ECO:0000313" key="3">
    <source>
        <dbReference type="Proteomes" id="UP000095283"/>
    </source>
</evidence>
<dbReference type="InterPro" id="IPR027911">
    <property type="entry name" value="DUF4604"/>
</dbReference>
<dbReference type="AlphaFoldDB" id="A0A1I7XH40"/>
<dbReference type="Pfam" id="PF15377">
    <property type="entry name" value="DUF4604"/>
    <property type="match status" value="1"/>
</dbReference>
<dbReference type="Proteomes" id="UP000095283">
    <property type="component" value="Unplaced"/>
</dbReference>
<sequence>MSRLALIDCAATSRHVNLPVISIRRYAPDNLSCFESEGPRGHPDITTHLGARPKKLHDYASLSAGPGIMSSDRKLTYKEKSGISFIAQEDPPFIKQMKQKMGYKEPPKLEDKFTDEDGPIEADDPQNELLRLKEEDRPQVVVLNPETDLSRDEMNKELKAKQKEEDGNIVFRKPLKRNREVSSDQSERKKTKEDREDNRKKESRLLSFDEEDEENE</sequence>
<reference evidence="4" key="1">
    <citation type="submission" date="2016-11" db="UniProtKB">
        <authorList>
            <consortium name="WormBaseParasite"/>
        </authorList>
    </citation>
    <scope>IDENTIFICATION</scope>
</reference>
<dbReference type="WBParaSite" id="Hba_17067">
    <property type="protein sequence ID" value="Hba_17067"/>
    <property type="gene ID" value="Hba_17067"/>
</dbReference>
<feature type="compositionally biased region" description="Basic and acidic residues" evidence="1">
    <location>
        <begin position="148"/>
        <end position="166"/>
    </location>
</feature>
<feature type="compositionally biased region" description="Acidic residues" evidence="1">
    <location>
        <begin position="113"/>
        <end position="126"/>
    </location>
</feature>
<name>A0A1I7XH40_HETBA</name>
<accession>A0A1I7XH40</accession>
<feature type="compositionally biased region" description="Basic and acidic residues" evidence="1">
    <location>
        <begin position="177"/>
        <end position="204"/>
    </location>
</feature>